<keyword evidence="3" id="KW-1185">Reference proteome</keyword>
<protein>
    <submittedName>
        <fullName evidence="2">Aryl carrier domain-containing protein</fullName>
    </submittedName>
</protein>
<dbReference type="InterPro" id="IPR036736">
    <property type="entry name" value="ACP-like_sf"/>
</dbReference>
<feature type="domain" description="Carrier" evidence="1">
    <location>
        <begin position="6"/>
        <end position="79"/>
    </location>
</feature>
<evidence type="ECO:0000259" key="1">
    <source>
        <dbReference type="PROSITE" id="PS50075"/>
    </source>
</evidence>
<accession>A0AAE3GAQ6</accession>
<dbReference type="PROSITE" id="PS50075">
    <property type="entry name" value="CARRIER"/>
    <property type="match status" value="1"/>
</dbReference>
<dbReference type="Gene3D" id="1.10.1200.10">
    <property type="entry name" value="ACP-like"/>
    <property type="match status" value="1"/>
</dbReference>
<dbReference type="InterPro" id="IPR009081">
    <property type="entry name" value="PP-bd_ACP"/>
</dbReference>
<dbReference type="SUPFAM" id="SSF47336">
    <property type="entry name" value="ACP-like"/>
    <property type="match status" value="1"/>
</dbReference>
<evidence type="ECO:0000313" key="3">
    <source>
        <dbReference type="Proteomes" id="UP001206128"/>
    </source>
</evidence>
<dbReference type="Pfam" id="PF00550">
    <property type="entry name" value="PP-binding"/>
    <property type="match status" value="1"/>
</dbReference>
<reference evidence="2" key="1">
    <citation type="submission" date="2022-06" db="EMBL/GenBank/DDBJ databases">
        <title>Genomic Encyclopedia of Archaeal and Bacterial Type Strains, Phase II (KMG-II): from individual species to whole genera.</title>
        <authorList>
            <person name="Goeker M."/>
        </authorList>
    </citation>
    <scope>NUCLEOTIDE SEQUENCE</scope>
    <source>
        <strain evidence="2">DSM 43935</strain>
    </source>
</reference>
<dbReference type="RefSeq" id="WP_253766821.1">
    <property type="nucleotide sequence ID" value="NZ_JAMTCK010000001.1"/>
</dbReference>
<dbReference type="AlphaFoldDB" id="A0AAE3GAQ6"/>
<sequence length="85" mass="9556">MPDAAPLTRESVRQSIADVLYVPADEIGDTDDLIQSGVDSVRIMSLIERWRDAGVEVAFVELAEAPSLDRWWELLSSRQRAARQD</sequence>
<dbReference type="EMBL" id="JAMTCK010000001">
    <property type="protein sequence ID" value="MCP2163842.1"/>
    <property type="molecule type" value="Genomic_DNA"/>
</dbReference>
<comment type="caution">
    <text evidence="2">The sequence shown here is derived from an EMBL/GenBank/DDBJ whole genome shotgun (WGS) entry which is preliminary data.</text>
</comment>
<evidence type="ECO:0000313" key="2">
    <source>
        <dbReference type="EMBL" id="MCP2163842.1"/>
    </source>
</evidence>
<organism evidence="2 3">
    <name type="scientific">Goodfellowiella coeruleoviolacea</name>
    <dbReference type="NCBI Taxonomy" id="334858"/>
    <lineage>
        <taxon>Bacteria</taxon>
        <taxon>Bacillati</taxon>
        <taxon>Actinomycetota</taxon>
        <taxon>Actinomycetes</taxon>
        <taxon>Pseudonocardiales</taxon>
        <taxon>Pseudonocardiaceae</taxon>
        <taxon>Goodfellowiella</taxon>
    </lineage>
</organism>
<gene>
    <name evidence="2" type="ORF">LX83_000682</name>
</gene>
<dbReference type="Proteomes" id="UP001206128">
    <property type="component" value="Unassembled WGS sequence"/>
</dbReference>
<proteinExistence type="predicted"/>
<name>A0AAE3GAQ6_9PSEU</name>